<reference evidence="2 3" key="1">
    <citation type="journal article" date="2016" name="Nat. Commun.">
        <title>Thousands of microbial genomes shed light on interconnected biogeochemical processes in an aquifer system.</title>
        <authorList>
            <person name="Anantharaman K."/>
            <person name="Brown C.T."/>
            <person name="Hug L.A."/>
            <person name="Sharon I."/>
            <person name="Castelle C.J."/>
            <person name="Probst A.J."/>
            <person name="Thomas B.C."/>
            <person name="Singh A."/>
            <person name="Wilkins M.J."/>
            <person name="Karaoz U."/>
            <person name="Brodie E.L."/>
            <person name="Williams K.H."/>
            <person name="Hubbard S.S."/>
            <person name="Banfield J.F."/>
        </authorList>
    </citation>
    <scope>NUCLEOTIDE SEQUENCE [LARGE SCALE GENOMIC DNA]</scope>
</reference>
<proteinExistence type="predicted"/>
<dbReference type="Gene3D" id="3.40.50.1010">
    <property type="entry name" value="5'-nuclease"/>
    <property type="match status" value="1"/>
</dbReference>
<sequence length="127" mass="15210">MGMPLNREACEQNILIKNRLEKSGFKVISKPLKKIYLDNGRRNFIYKCNFDVEIARDVIRNLNGIDLVILASSDSDFMGLKDDAVSRWKRFIFAYFEYNAAWEIRRSYHLFFEEIREKIWHKINPEN</sequence>
<dbReference type="Proteomes" id="UP000177360">
    <property type="component" value="Unassembled WGS sequence"/>
</dbReference>
<comment type="caution">
    <text evidence="2">The sequence shown here is derived from an EMBL/GenBank/DDBJ whole genome shotgun (WGS) entry which is preliminary data.</text>
</comment>
<feature type="domain" description="NYN" evidence="1">
    <location>
        <begin position="12"/>
        <end position="107"/>
    </location>
</feature>
<dbReference type="InterPro" id="IPR021139">
    <property type="entry name" value="NYN"/>
</dbReference>
<name>A0A1G2E2A4_9BACT</name>
<dbReference type="Pfam" id="PF01936">
    <property type="entry name" value="NYN"/>
    <property type="match status" value="1"/>
</dbReference>
<dbReference type="EMBL" id="MHLZ01000021">
    <property type="protein sequence ID" value="OGZ19809.1"/>
    <property type="molecule type" value="Genomic_DNA"/>
</dbReference>
<organism evidence="2 3">
    <name type="scientific">Candidatus Nealsonbacteria bacterium RIFCSPHIGHO2_01_FULL_38_55</name>
    <dbReference type="NCBI Taxonomy" id="1801664"/>
    <lineage>
        <taxon>Bacteria</taxon>
        <taxon>Candidatus Nealsoniibacteriota</taxon>
    </lineage>
</organism>
<dbReference type="AlphaFoldDB" id="A0A1G2E2A4"/>
<evidence type="ECO:0000259" key="1">
    <source>
        <dbReference type="Pfam" id="PF01936"/>
    </source>
</evidence>
<dbReference type="GO" id="GO:0004540">
    <property type="term" value="F:RNA nuclease activity"/>
    <property type="evidence" value="ECO:0007669"/>
    <property type="project" value="InterPro"/>
</dbReference>
<protein>
    <recommendedName>
        <fullName evidence="1">NYN domain-containing protein</fullName>
    </recommendedName>
</protein>
<evidence type="ECO:0000313" key="3">
    <source>
        <dbReference type="Proteomes" id="UP000177360"/>
    </source>
</evidence>
<accession>A0A1G2E2A4</accession>
<gene>
    <name evidence="2" type="ORF">A2626_02620</name>
</gene>
<evidence type="ECO:0000313" key="2">
    <source>
        <dbReference type="EMBL" id="OGZ19809.1"/>
    </source>
</evidence>